<proteinExistence type="predicted"/>
<name>A0A9P2EDV5_LISMN</name>
<evidence type="ECO:0000313" key="2">
    <source>
        <dbReference type="Proteomes" id="UP000548278"/>
    </source>
</evidence>
<reference evidence="1 2" key="1">
    <citation type="submission" date="2019-04" db="EMBL/GenBank/DDBJ databases">
        <authorList>
            <consortium name="GenomeTrakr network: Whole genome sequencing for foodborne pathogen traceback"/>
        </authorList>
    </citation>
    <scope>NUCLEOTIDE SEQUENCE [LARGE SCALE GENOMIC DNA]</scope>
    <source>
        <strain evidence="1 2">CFSAN004300</strain>
    </source>
</reference>
<sequence>MHPQSFAEDFDQFCLMRIQAIFESDTSHEEFQKSSNYYYQLYEQLERLNQLEIRMYLTALEKYQVEAFQYIYSVAFKEGLHFSQHE</sequence>
<dbReference type="EMBL" id="AABDGJ010000011">
    <property type="protein sequence ID" value="EAG6991454.1"/>
    <property type="molecule type" value="Genomic_DNA"/>
</dbReference>
<accession>A0A9P2EDV5</accession>
<dbReference type="RefSeq" id="WP_046670766.1">
    <property type="nucleotide sequence ID" value="NZ_CYUX01000002.1"/>
</dbReference>
<evidence type="ECO:0000313" key="1">
    <source>
        <dbReference type="EMBL" id="EAG6991454.1"/>
    </source>
</evidence>
<organism evidence="1 2">
    <name type="scientific">Listeria monocytogenes</name>
    <dbReference type="NCBI Taxonomy" id="1639"/>
    <lineage>
        <taxon>Bacteria</taxon>
        <taxon>Bacillati</taxon>
        <taxon>Bacillota</taxon>
        <taxon>Bacilli</taxon>
        <taxon>Bacillales</taxon>
        <taxon>Listeriaceae</taxon>
        <taxon>Listeria</taxon>
    </lineage>
</organism>
<gene>
    <name evidence="1" type="ORF">AB917_12735</name>
</gene>
<dbReference type="Proteomes" id="UP000548278">
    <property type="component" value="Unassembled WGS sequence"/>
</dbReference>
<dbReference type="AlphaFoldDB" id="A0A9P2EDV5"/>
<comment type="caution">
    <text evidence="1">The sequence shown here is derived from an EMBL/GenBank/DDBJ whole genome shotgun (WGS) entry which is preliminary data.</text>
</comment>
<protein>
    <submittedName>
        <fullName evidence="1">Uncharacterized protein</fullName>
    </submittedName>
</protein>